<dbReference type="PANTHER" id="PTHR30222:SF2">
    <property type="entry name" value="ABC TRANSPORTER SUBSTRATE-BINDING PROTEIN"/>
    <property type="match status" value="1"/>
</dbReference>
<proteinExistence type="predicted"/>
<protein>
    <submittedName>
        <fullName evidence="3">Polyamine ABC transporter substrate-binding protein</fullName>
    </submittedName>
</protein>
<dbReference type="PANTHER" id="PTHR30222">
    <property type="entry name" value="SPERMIDINE/PUTRESCINE-BINDING PERIPLASMIC PROTEIN"/>
    <property type="match status" value="1"/>
</dbReference>
<evidence type="ECO:0000313" key="3">
    <source>
        <dbReference type="EMBL" id="MDQ7250375.1"/>
    </source>
</evidence>
<feature type="chain" id="PRO_5046785024" evidence="2">
    <location>
        <begin position="25"/>
        <end position="345"/>
    </location>
</feature>
<dbReference type="InterPro" id="IPR006059">
    <property type="entry name" value="SBP"/>
</dbReference>
<dbReference type="EMBL" id="JAUYVI010000007">
    <property type="protein sequence ID" value="MDQ7250375.1"/>
    <property type="molecule type" value="Genomic_DNA"/>
</dbReference>
<comment type="caution">
    <text evidence="3">The sequence shown here is derived from an EMBL/GenBank/DDBJ whole genome shotgun (WGS) entry which is preliminary data.</text>
</comment>
<dbReference type="Gene3D" id="3.40.190.10">
    <property type="entry name" value="Periplasmic binding protein-like II"/>
    <property type="match status" value="2"/>
</dbReference>
<dbReference type="Proteomes" id="UP001230156">
    <property type="component" value="Unassembled WGS sequence"/>
</dbReference>
<organism evidence="3 4">
    <name type="scientific">Dongia sedimenti</name>
    <dbReference type="NCBI Taxonomy" id="3064282"/>
    <lineage>
        <taxon>Bacteria</taxon>
        <taxon>Pseudomonadati</taxon>
        <taxon>Pseudomonadota</taxon>
        <taxon>Alphaproteobacteria</taxon>
        <taxon>Rhodospirillales</taxon>
        <taxon>Dongiaceae</taxon>
        <taxon>Dongia</taxon>
    </lineage>
</organism>
<keyword evidence="1 2" id="KW-0732">Signal</keyword>
<evidence type="ECO:0000256" key="2">
    <source>
        <dbReference type="SAM" id="SignalP"/>
    </source>
</evidence>
<keyword evidence="4" id="KW-1185">Reference proteome</keyword>
<accession>A0ABU0YRM2</accession>
<evidence type="ECO:0000256" key="1">
    <source>
        <dbReference type="ARBA" id="ARBA00022729"/>
    </source>
</evidence>
<evidence type="ECO:0000313" key="4">
    <source>
        <dbReference type="Proteomes" id="UP001230156"/>
    </source>
</evidence>
<reference evidence="4" key="1">
    <citation type="submission" date="2023-08" db="EMBL/GenBank/DDBJ databases">
        <title>Rhodospirillaceae gen. nov., a novel taxon isolated from the Yangtze River Yuezi River estuary sludge.</title>
        <authorList>
            <person name="Ruan L."/>
        </authorList>
    </citation>
    <scope>NUCLEOTIDE SEQUENCE [LARGE SCALE GENOMIC DNA]</scope>
    <source>
        <strain evidence="4">R-7</strain>
    </source>
</reference>
<name>A0ABU0YRM2_9PROT</name>
<dbReference type="Pfam" id="PF13416">
    <property type="entry name" value="SBP_bac_8"/>
    <property type="match status" value="1"/>
</dbReference>
<dbReference type="SUPFAM" id="SSF53850">
    <property type="entry name" value="Periplasmic binding protein-like II"/>
    <property type="match status" value="1"/>
</dbReference>
<sequence>MKRPFTLSTAIFLATVQLASAAQADEILVSSGGGALQDAQREAFFKPTEKALNIKINESTATGLQDVRVQVDSGSVSWDIVDISAEECAIGSKQGLFEPIDYNIVKADGIDPSMVHKDWIGQFYYSTVMAWNTDTVGKNGVKPKDWADFYDVEKFPGTRSVYDHPRGNLEIALLADGVDPAKLYPLDVDRAFKKLATLKPSIGIWWNSGAQSAQLIKDGEADFIQIWNGRLAAAMRDGAKAEFTYNQGLLMADCFLIPKGAPHKDLAMKALAMFMSPEQQATFAKHIDYGPVNAKAFETGILDDADRKRVNSSPENAKSQVMVSDEWWGEHGTEMIERWQNFKQQ</sequence>
<gene>
    <name evidence="3" type="ORF">Q8A70_21980</name>
</gene>
<dbReference type="CDD" id="cd13589">
    <property type="entry name" value="PBP2_polyamine_RpCGA009"/>
    <property type="match status" value="1"/>
</dbReference>
<feature type="signal peptide" evidence="2">
    <location>
        <begin position="1"/>
        <end position="24"/>
    </location>
</feature>
<dbReference type="RefSeq" id="WP_379959573.1">
    <property type="nucleotide sequence ID" value="NZ_JAUYVI010000007.1"/>
</dbReference>